<evidence type="ECO:0000313" key="2">
    <source>
        <dbReference type="EMBL" id="KAL3116770.1"/>
    </source>
</evidence>
<comment type="caution">
    <text evidence="2">The sequence shown here is derived from an EMBL/GenBank/DDBJ whole genome shotgun (WGS) entry which is preliminary data.</text>
</comment>
<evidence type="ECO:0000313" key="3">
    <source>
        <dbReference type="Proteomes" id="UP001620626"/>
    </source>
</evidence>
<dbReference type="Proteomes" id="UP001620626">
    <property type="component" value="Unassembled WGS sequence"/>
</dbReference>
<protein>
    <submittedName>
        <fullName evidence="2">Uncharacterized protein</fullName>
    </submittedName>
</protein>
<organism evidence="2 3">
    <name type="scientific">Heterodera trifolii</name>
    <dbReference type="NCBI Taxonomy" id="157864"/>
    <lineage>
        <taxon>Eukaryota</taxon>
        <taxon>Metazoa</taxon>
        <taxon>Ecdysozoa</taxon>
        <taxon>Nematoda</taxon>
        <taxon>Chromadorea</taxon>
        <taxon>Rhabditida</taxon>
        <taxon>Tylenchina</taxon>
        <taxon>Tylenchomorpha</taxon>
        <taxon>Tylenchoidea</taxon>
        <taxon>Heteroderidae</taxon>
        <taxon>Heteroderinae</taxon>
        <taxon>Heterodera</taxon>
    </lineage>
</organism>
<feature type="region of interest" description="Disordered" evidence="1">
    <location>
        <begin position="34"/>
        <end position="85"/>
    </location>
</feature>
<gene>
    <name evidence="2" type="ORF">niasHT_004271</name>
</gene>
<dbReference type="EMBL" id="JBICBT010000347">
    <property type="protein sequence ID" value="KAL3116770.1"/>
    <property type="molecule type" value="Genomic_DNA"/>
</dbReference>
<evidence type="ECO:0000256" key="1">
    <source>
        <dbReference type="SAM" id="MobiDB-lite"/>
    </source>
</evidence>
<name>A0ABD2LQ36_9BILA</name>
<reference evidence="2 3" key="1">
    <citation type="submission" date="2024-10" db="EMBL/GenBank/DDBJ databases">
        <authorList>
            <person name="Kim D."/>
        </authorList>
    </citation>
    <scope>NUCLEOTIDE SEQUENCE [LARGE SCALE GENOMIC DNA]</scope>
    <source>
        <strain evidence="2">BH-2024</strain>
    </source>
</reference>
<sequence>MDTPPPLAPKTLKLIHHQQQQQHNFLRLPSAATEPGQVAQCGHTNNTRQQQQQQARKSNSRNPYGTAYDGESVPRGGRGTPQIQK</sequence>
<accession>A0ABD2LQ36</accession>
<dbReference type="AlphaFoldDB" id="A0ABD2LQ36"/>
<keyword evidence="3" id="KW-1185">Reference proteome</keyword>
<proteinExistence type="predicted"/>